<dbReference type="STRING" id="262723.MS53_0304"/>
<dbReference type="RefSeq" id="WP_041351934.1">
    <property type="nucleotide sequence ID" value="NC_007294.1"/>
</dbReference>
<keyword evidence="3" id="KW-1185">Reference proteome</keyword>
<dbReference type="KEGG" id="msy:MS53_0304"/>
<evidence type="ECO:0000259" key="1">
    <source>
        <dbReference type="Pfam" id="PF03992"/>
    </source>
</evidence>
<dbReference type="Proteomes" id="UP000000549">
    <property type="component" value="Chromosome"/>
</dbReference>
<dbReference type="InterPro" id="IPR007138">
    <property type="entry name" value="ABM_dom"/>
</dbReference>
<dbReference type="AlphaFoldDB" id="Q4A6A4"/>
<dbReference type="Pfam" id="PF03992">
    <property type="entry name" value="ABM"/>
    <property type="match status" value="1"/>
</dbReference>
<protein>
    <recommendedName>
        <fullName evidence="1">ABM domain-containing protein</fullName>
    </recommendedName>
</protein>
<organism evidence="2 3">
    <name type="scientific">Mycoplasmopsis synoviae (strain 53)</name>
    <name type="common">Mycoplasma synoviae</name>
    <dbReference type="NCBI Taxonomy" id="262723"/>
    <lineage>
        <taxon>Bacteria</taxon>
        <taxon>Bacillati</taxon>
        <taxon>Mycoplasmatota</taxon>
        <taxon>Mycoplasmoidales</taxon>
        <taxon>Metamycoplasmataceae</taxon>
        <taxon>Mycoplasmopsis</taxon>
    </lineage>
</organism>
<reference evidence="2 3" key="1">
    <citation type="journal article" date="2005" name="J. Bacteriol.">
        <title>Swine and poultry pathogens: the complete genome sequences of two strains of Mycoplasma hyopneumoniae and a strain of Mycoplasma synoviae.</title>
        <authorList>
            <person name="Vasconcelos A.T."/>
            <person name="Ferreira H.B."/>
            <person name="Bizarro C.V."/>
            <person name="Bonatto S.L."/>
            <person name="Carvalho M.O."/>
            <person name="Pinto P.M."/>
            <person name="Almeida D.F."/>
            <person name="Almeida L.G."/>
            <person name="Almeida R."/>
            <person name="Alves-Filho L."/>
            <person name="Assuncao E.N."/>
            <person name="Azevedo V.A."/>
            <person name="Bogo M.R."/>
            <person name="Brigido M.M."/>
            <person name="Brocchi M."/>
            <person name="Burity H.A."/>
            <person name="Camargo A.A."/>
            <person name="Camargo S.S."/>
            <person name="Carepo M.S."/>
            <person name="Carraro D.M."/>
            <person name="de Mattos Cascardo J.C."/>
            <person name="Castro L.A."/>
            <person name="Cavalcanti G."/>
            <person name="Chemale G."/>
            <person name="Collevatti R.G."/>
            <person name="Cunha C.W."/>
            <person name="Dallagiovanna B."/>
            <person name="Dambros B.P."/>
            <person name="Dellagostin O.A."/>
            <person name="Falcao C."/>
            <person name="Fantinatti-Garboggini F."/>
            <person name="Felipe M.S."/>
            <person name="Fiorentin L."/>
            <person name="Franco G.R."/>
            <person name="Freitas N.S."/>
            <person name="Frias D."/>
            <person name="Grangeiro T.B."/>
            <person name="Grisard E.C."/>
            <person name="Guimaraes C.T."/>
            <person name="Hungria M."/>
            <person name="Jardim S.N."/>
            <person name="Krieger M.A."/>
            <person name="Laurino J.P."/>
            <person name="Lima L.F."/>
            <person name="Lopes M.I."/>
            <person name="Loreto E.L."/>
            <person name="Madeira H.M."/>
            <person name="Manfio G.P."/>
            <person name="Maranhao A.Q."/>
            <person name="Martinkovics C.T."/>
            <person name="Medeiros S.R."/>
            <person name="Moreira M.A."/>
            <person name="Neiva M."/>
            <person name="Ramalho-Neto C.E."/>
            <person name="Nicolas M.F."/>
            <person name="Oliveira S.C."/>
            <person name="Paixao R.F."/>
            <person name="Pedrosa F.O."/>
            <person name="Pena S.D."/>
            <person name="Pereira M."/>
            <person name="Pereira-Ferrari L."/>
            <person name="Piffer I."/>
            <person name="Pinto L.S."/>
            <person name="Potrich D.P."/>
            <person name="Salim A.C."/>
            <person name="Santos F.R."/>
            <person name="Schmitt R."/>
            <person name="Schneider M.P."/>
            <person name="Schrank A."/>
            <person name="Schrank I.S."/>
            <person name="Schuck A.F."/>
            <person name="Seuanez H.N."/>
            <person name="Silva D.W."/>
            <person name="Silva R."/>
            <person name="Silva S.C."/>
            <person name="Soares C.M."/>
            <person name="Souza K.R."/>
            <person name="Souza R.C."/>
            <person name="Staats C.C."/>
            <person name="Steffens M.B."/>
            <person name="Teixeira S.M."/>
            <person name="Urmenyi T.P."/>
            <person name="Vainstein M.H."/>
            <person name="Zuccherato L.W."/>
            <person name="Simpson A.J."/>
            <person name="Zaha A."/>
        </authorList>
    </citation>
    <scope>NUCLEOTIDE SEQUENCE [LARGE SCALE GENOMIC DNA]</scope>
    <source>
        <strain evidence="2 3">53</strain>
    </source>
</reference>
<evidence type="ECO:0000313" key="2">
    <source>
        <dbReference type="EMBL" id="AAZ43717.2"/>
    </source>
</evidence>
<proteinExistence type="predicted"/>
<sequence length="98" mass="11572">MIFIKATLYKVASEKIKGFIDYLYVFVKKSQMQELNLSFEYAITKKDQEVVSVLLVQRWTNKQAYEAFVTKEEFKKEFFTLKSFAKETSLVFEVTTAK</sequence>
<accession>Q4A6A4</accession>
<dbReference type="EMBL" id="AE017245">
    <property type="protein sequence ID" value="AAZ43717.2"/>
    <property type="molecule type" value="Genomic_DNA"/>
</dbReference>
<dbReference type="eggNOG" id="ENOG5030MVT">
    <property type="taxonomic scope" value="Bacteria"/>
</dbReference>
<evidence type="ECO:0000313" key="3">
    <source>
        <dbReference type="Proteomes" id="UP000000549"/>
    </source>
</evidence>
<dbReference type="OrthoDB" id="398761at2"/>
<gene>
    <name evidence="2" type="ordered locus">MS53_0304</name>
</gene>
<name>Q4A6A4_MYCS5</name>
<dbReference type="Gene3D" id="3.30.70.100">
    <property type="match status" value="1"/>
</dbReference>
<dbReference type="HOGENOM" id="CLU_2383012_0_0_14"/>
<feature type="domain" description="ABM" evidence="1">
    <location>
        <begin position="5"/>
        <end position="76"/>
    </location>
</feature>
<dbReference type="SUPFAM" id="SSF54909">
    <property type="entry name" value="Dimeric alpha+beta barrel"/>
    <property type="match status" value="1"/>
</dbReference>
<dbReference type="InterPro" id="IPR011008">
    <property type="entry name" value="Dimeric_a/b-barrel"/>
</dbReference>